<dbReference type="Proteomes" id="UP001348641">
    <property type="component" value="Unassembled WGS sequence"/>
</dbReference>
<dbReference type="InterPro" id="IPR001631">
    <property type="entry name" value="TopoI"/>
</dbReference>
<dbReference type="EMBL" id="JAUUCC010000010">
    <property type="protein sequence ID" value="MEE2050070.1"/>
    <property type="molecule type" value="Genomic_DNA"/>
</dbReference>
<dbReference type="InterPro" id="IPR013500">
    <property type="entry name" value="TopoI_cat_euk"/>
</dbReference>
<sequence length="353" mass="39320">MSGRADPPSRPGRTRLRRSDTDAPGITRVRRGRGFRYHHASGEPVTDPDEVRRVKGLAVPPAWRDVWICPSPDGHIQACGTDDAGRRQYLYHPEWRHRREQAKYDRMLDFAELLPGVRDRVAEHLAGRGLGRERVLAAAVRLIDLGFLRAGGEEYAARNESYGVATLLREHVRREGGAVVFEFPGKSGREQRFECAEPGVCRVVASLRRARSPGQGLFAHRVPEGWHDVRSEDLNAYLQEVSGGDCTVKEFRTWHATVLAAVGLAVAADPDGEAAHRRLAAHVSREVAEHLGNTEAVARASYIDPRVFRLRERGITVDVSFTELGRRTPVGELATRGPVEAEVLRLLREHPDA</sequence>
<dbReference type="RefSeq" id="WP_330157312.1">
    <property type="nucleotide sequence ID" value="NZ_BAAAJA010000018.1"/>
</dbReference>
<evidence type="ECO:0000256" key="1">
    <source>
        <dbReference type="ARBA" id="ARBA00000213"/>
    </source>
</evidence>
<dbReference type="Gene3D" id="1.10.132.120">
    <property type="match status" value="1"/>
</dbReference>
<evidence type="ECO:0000256" key="7">
    <source>
        <dbReference type="SAM" id="MobiDB-lite"/>
    </source>
</evidence>
<dbReference type="InterPro" id="IPR011010">
    <property type="entry name" value="DNA_brk_join_enz"/>
</dbReference>
<dbReference type="Gene3D" id="3.30.66.10">
    <property type="entry name" value="DNA topoisomerase I domain"/>
    <property type="match status" value="1"/>
</dbReference>
<keyword evidence="5" id="KW-0238">DNA-binding</keyword>
<reference evidence="10 11" key="1">
    <citation type="submission" date="2023-07" db="EMBL/GenBank/DDBJ databases">
        <authorList>
            <person name="Girao M."/>
            <person name="Carvalho M.F."/>
        </authorList>
    </citation>
    <scope>NUCLEOTIDE SEQUENCE [LARGE SCALE GENOMIC DNA]</scope>
    <source>
        <strain evidence="10 11">66/93</strain>
    </source>
</reference>
<feature type="domain" description="DNA topoisomerase I catalytic core eukaryotic-type" evidence="8">
    <location>
        <begin position="95"/>
        <end position="299"/>
    </location>
</feature>
<evidence type="ECO:0000256" key="3">
    <source>
        <dbReference type="ARBA" id="ARBA00012891"/>
    </source>
</evidence>
<evidence type="ECO:0000256" key="5">
    <source>
        <dbReference type="ARBA" id="ARBA00023125"/>
    </source>
</evidence>
<dbReference type="SUPFAM" id="SSF55869">
    <property type="entry name" value="DNA topoisomerase I domain"/>
    <property type="match status" value="1"/>
</dbReference>
<comment type="similarity">
    <text evidence="2">Belongs to the type IB topoisomerase family.</text>
</comment>
<evidence type="ECO:0000259" key="9">
    <source>
        <dbReference type="Pfam" id="PF21338"/>
    </source>
</evidence>
<gene>
    <name evidence="10" type="ORF">Q8A49_06115</name>
</gene>
<dbReference type="Pfam" id="PF21338">
    <property type="entry name" value="Top1B_N_bact"/>
    <property type="match status" value="1"/>
</dbReference>
<dbReference type="EC" id="5.6.2.1" evidence="3"/>
<accession>A0ABU7KL89</accession>
<evidence type="ECO:0000256" key="2">
    <source>
        <dbReference type="ARBA" id="ARBA00006645"/>
    </source>
</evidence>
<dbReference type="PROSITE" id="PS52038">
    <property type="entry name" value="TOPO_IB_2"/>
    <property type="match status" value="1"/>
</dbReference>
<proteinExistence type="inferred from homology"/>
<evidence type="ECO:0000259" key="8">
    <source>
        <dbReference type="Pfam" id="PF01028"/>
    </source>
</evidence>
<comment type="caution">
    <text evidence="10">The sequence shown here is derived from an EMBL/GenBank/DDBJ whole genome shotgun (WGS) entry which is preliminary data.</text>
</comment>
<dbReference type="InterPro" id="IPR014711">
    <property type="entry name" value="TopoI_cat_a-hlx-sub_euk"/>
</dbReference>
<keyword evidence="4" id="KW-0799">Topoisomerase</keyword>
<dbReference type="PRINTS" id="PR00416">
    <property type="entry name" value="EUTPISMRASEI"/>
</dbReference>
<dbReference type="Pfam" id="PF01028">
    <property type="entry name" value="Topoisom_I"/>
    <property type="match status" value="1"/>
</dbReference>
<keyword evidence="6" id="KW-0413">Isomerase</keyword>
<comment type="catalytic activity">
    <reaction evidence="1">
        <text>ATP-independent breakage of single-stranded DNA, followed by passage and rejoining.</text>
        <dbReference type="EC" id="5.6.2.1"/>
    </reaction>
</comment>
<protein>
    <recommendedName>
        <fullName evidence="3">DNA topoisomerase</fullName>
        <ecNumber evidence="3">5.6.2.1</ecNumber>
    </recommendedName>
</protein>
<name>A0ABU7KL89_9ACTN</name>
<organism evidence="10 11">
    <name type="scientific">Nocardiopsis tropica</name>
    <dbReference type="NCBI Taxonomy" id="109330"/>
    <lineage>
        <taxon>Bacteria</taxon>
        <taxon>Bacillati</taxon>
        <taxon>Actinomycetota</taxon>
        <taxon>Actinomycetes</taxon>
        <taxon>Streptosporangiales</taxon>
        <taxon>Nocardiopsidaceae</taxon>
        <taxon>Nocardiopsis</taxon>
    </lineage>
</organism>
<dbReference type="InterPro" id="IPR035447">
    <property type="entry name" value="DNA_topo_I_N_sf"/>
</dbReference>
<evidence type="ECO:0000313" key="11">
    <source>
        <dbReference type="Proteomes" id="UP001348641"/>
    </source>
</evidence>
<evidence type="ECO:0000256" key="6">
    <source>
        <dbReference type="ARBA" id="ARBA00023235"/>
    </source>
</evidence>
<feature type="region of interest" description="Disordered" evidence="7">
    <location>
        <begin position="1"/>
        <end position="27"/>
    </location>
</feature>
<evidence type="ECO:0000313" key="10">
    <source>
        <dbReference type="EMBL" id="MEE2050070.1"/>
    </source>
</evidence>
<dbReference type="Gene3D" id="3.90.15.10">
    <property type="entry name" value="Topoisomerase I, Chain A, domain 3"/>
    <property type="match status" value="1"/>
</dbReference>
<dbReference type="InterPro" id="IPR049331">
    <property type="entry name" value="Top1B_N_bact"/>
</dbReference>
<dbReference type="SUPFAM" id="SSF56349">
    <property type="entry name" value="DNA breaking-rejoining enzymes"/>
    <property type="match status" value="1"/>
</dbReference>
<evidence type="ECO:0000256" key="4">
    <source>
        <dbReference type="ARBA" id="ARBA00023029"/>
    </source>
</evidence>
<feature type="domain" description="DNA topoisomerase IB N-terminal" evidence="9">
    <location>
        <begin position="34"/>
        <end position="82"/>
    </location>
</feature>